<sequence>MGPKPLLGHQSQGRRSSHKKPGTPRMRKLSSGNYGGSRAQPSPEQEDGARRLWRGRGGKVKMAPAPEKRERRKKGI</sequence>
<accession>M3YBW5</accession>
<evidence type="ECO:0000256" key="1">
    <source>
        <dbReference type="SAM" id="MobiDB-lite"/>
    </source>
</evidence>
<dbReference type="EMBL" id="AEYP01072390">
    <property type="status" value="NOT_ANNOTATED_CDS"/>
    <property type="molecule type" value="Genomic_DNA"/>
</dbReference>
<organism evidence="2">
    <name type="scientific">Mustela putorius furo</name>
    <name type="common">European domestic ferret</name>
    <name type="synonym">Mustela furo</name>
    <dbReference type="NCBI Taxonomy" id="9669"/>
    <lineage>
        <taxon>Eukaryota</taxon>
        <taxon>Metazoa</taxon>
        <taxon>Chordata</taxon>
        <taxon>Craniata</taxon>
        <taxon>Vertebrata</taxon>
        <taxon>Euteleostomi</taxon>
        <taxon>Mammalia</taxon>
        <taxon>Eutheria</taxon>
        <taxon>Laurasiatheria</taxon>
        <taxon>Carnivora</taxon>
        <taxon>Caniformia</taxon>
        <taxon>Musteloidea</taxon>
        <taxon>Mustelidae</taxon>
        <taxon>Mustelinae</taxon>
        <taxon>Mustela</taxon>
    </lineage>
</organism>
<dbReference type="AlphaFoldDB" id="M3YBW5"/>
<dbReference type="HOGENOM" id="CLU_2653890_0_0_1"/>
<dbReference type="InParanoid" id="M3YBW5"/>
<evidence type="ECO:0000313" key="2">
    <source>
        <dbReference type="Ensembl" id="ENSMPUP00000008822.1"/>
    </source>
</evidence>
<feature type="region of interest" description="Disordered" evidence="1">
    <location>
        <begin position="1"/>
        <end position="76"/>
    </location>
</feature>
<name>M3YBW5_MUSPF</name>
<protein>
    <submittedName>
        <fullName evidence="2">Uncharacterized protein</fullName>
    </submittedName>
</protein>
<proteinExistence type="predicted"/>
<feature type="compositionally biased region" description="Basic residues" evidence="1">
    <location>
        <begin position="15"/>
        <end position="28"/>
    </location>
</feature>
<dbReference type="Ensembl" id="ENSMPUT00000008966.1">
    <property type="protein sequence ID" value="ENSMPUP00000008822.1"/>
    <property type="gene ID" value="ENSMPUG00000008892.1"/>
</dbReference>
<reference evidence="2" key="1">
    <citation type="submission" date="2024-06" db="UniProtKB">
        <authorList>
            <consortium name="Ensembl"/>
        </authorList>
    </citation>
    <scope>IDENTIFICATION</scope>
</reference>